<evidence type="ECO:0000313" key="4">
    <source>
        <dbReference type="EMBL" id="CAI5742008.1"/>
    </source>
</evidence>
<evidence type="ECO:0008006" key="6">
    <source>
        <dbReference type="Google" id="ProtNLM"/>
    </source>
</evidence>
<dbReference type="AlphaFoldDB" id="A0AAV0V189"/>
<dbReference type="PRINTS" id="PR01217">
    <property type="entry name" value="PRICHEXTENSN"/>
</dbReference>
<dbReference type="Proteomes" id="UP001162031">
    <property type="component" value="Unassembled WGS sequence"/>
</dbReference>
<name>A0AAV0V189_HYABA</name>
<feature type="region of interest" description="Disordered" evidence="1">
    <location>
        <begin position="24"/>
        <end position="230"/>
    </location>
</feature>
<dbReference type="EMBL" id="CANTFL010001460">
    <property type="protein sequence ID" value="CAI5742008.1"/>
    <property type="molecule type" value="Genomic_DNA"/>
</dbReference>
<organism evidence="4 5">
    <name type="scientific">Hyaloperonospora brassicae</name>
    <name type="common">Brassica downy mildew</name>
    <name type="synonym">Peronospora brassicae</name>
    <dbReference type="NCBI Taxonomy" id="162125"/>
    <lineage>
        <taxon>Eukaryota</taxon>
        <taxon>Sar</taxon>
        <taxon>Stramenopiles</taxon>
        <taxon>Oomycota</taxon>
        <taxon>Peronosporomycetes</taxon>
        <taxon>Peronosporales</taxon>
        <taxon>Peronosporaceae</taxon>
        <taxon>Hyaloperonospora</taxon>
    </lineage>
</organism>
<evidence type="ECO:0000256" key="1">
    <source>
        <dbReference type="SAM" id="MobiDB-lite"/>
    </source>
</evidence>
<feature type="signal peptide" evidence="3">
    <location>
        <begin position="1"/>
        <end position="24"/>
    </location>
</feature>
<reference evidence="4" key="1">
    <citation type="submission" date="2022-12" db="EMBL/GenBank/DDBJ databases">
        <authorList>
            <person name="Webb A."/>
        </authorList>
    </citation>
    <scope>NUCLEOTIDE SEQUENCE</scope>
    <source>
        <strain evidence="4">Hp1</strain>
    </source>
</reference>
<sequence length="412" mass="41707">MSAKRQSLTTLWLLLCVLTLSATAQTPSNSSASGPTRATPATAAAPDADLPTTTTADRATAETDSNAPSDASPSVGNPSTPAPPTASANAPSGTTRTPDPSAELTTTTSDTSEPVTGETPTSPTTPATTPSTRTPPTTPPATRTTPSTTTPTATPAPATPVAPVAPAAGASGSSPLLPLGPVDGAASTPADSSPALDPSEISSVYGTLPPSVEGGAPADNSDRESNASATSPGWVVPVVVAAVVLLALLVITFYVRTRKREEPDNLDRPSEHFFEAPRSNTNYANAAGGTGSAAGGATPVIRGRMTADERAQKEAALAMRKPSGALAVAPTSGPPKMPTRTLSHPRQEPVRALVEPQFTLQEEVELERSQRSMHVASARRSPQAAVSPVSQSYEMDPSFDMAAGASVPGVTL</sequence>
<feature type="chain" id="PRO_5043617440" description="RxLR effector candidate protein" evidence="3">
    <location>
        <begin position="25"/>
        <end position="412"/>
    </location>
</feature>
<feature type="region of interest" description="Disordered" evidence="1">
    <location>
        <begin position="315"/>
        <end position="348"/>
    </location>
</feature>
<feature type="compositionally biased region" description="Basic and acidic residues" evidence="1">
    <location>
        <begin position="261"/>
        <end position="275"/>
    </location>
</feature>
<evidence type="ECO:0000256" key="3">
    <source>
        <dbReference type="SAM" id="SignalP"/>
    </source>
</evidence>
<gene>
    <name evidence="4" type="ORF">HBR001_LOCUS8766</name>
</gene>
<keyword evidence="2" id="KW-0812">Transmembrane</keyword>
<feature type="compositionally biased region" description="Polar residues" evidence="1">
    <location>
        <begin position="65"/>
        <end position="75"/>
    </location>
</feature>
<feature type="compositionally biased region" description="Polar residues" evidence="1">
    <location>
        <begin position="24"/>
        <end position="34"/>
    </location>
</feature>
<feature type="compositionally biased region" description="Low complexity" evidence="1">
    <location>
        <begin position="85"/>
        <end position="95"/>
    </location>
</feature>
<comment type="caution">
    <text evidence="4">The sequence shown here is derived from an EMBL/GenBank/DDBJ whole genome shotgun (WGS) entry which is preliminary data.</text>
</comment>
<protein>
    <recommendedName>
        <fullName evidence="6">RxLR effector candidate protein</fullName>
    </recommendedName>
</protein>
<accession>A0AAV0V189</accession>
<feature type="region of interest" description="Disordered" evidence="1">
    <location>
        <begin position="261"/>
        <end position="299"/>
    </location>
</feature>
<keyword evidence="5" id="KW-1185">Reference proteome</keyword>
<keyword evidence="3" id="KW-0732">Signal</keyword>
<proteinExistence type="predicted"/>
<feature type="transmembrane region" description="Helical" evidence="2">
    <location>
        <begin position="234"/>
        <end position="255"/>
    </location>
</feature>
<feature type="compositionally biased region" description="Low complexity" evidence="1">
    <location>
        <begin position="35"/>
        <end position="64"/>
    </location>
</feature>
<feature type="region of interest" description="Disordered" evidence="1">
    <location>
        <begin position="369"/>
        <end position="412"/>
    </location>
</feature>
<evidence type="ECO:0000313" key="5">
    <source>
        <dbReference type="Proteomes" id="UP001162031"/>
    </source>
</evidence>
<keyword evidence="2" id="KW-1133">Transmembrane helix</keyword>
<evidence type="ECO:0000256" key="2">
    <source>
        <dbReference type="SAM" id="Phobius"/>
    </source>
</evidence>
<feature type="compositionally biased region" description="Low complexity" evidence="1">
    <location>
        <begin position="105"/>
        <end position="175"/>
    </location>
</feature>
<keyword evidence="2" id="KW-0472">Membrane</keyword>